<evidence type="ECO:0000256" key="1">
    <source>
        <dbReference type="ARBA" id="ARBA00022387"/>
    </source>
</evidence>
<evidence type="ECO:0000256" key="6">
    <source>
        <dbReference type="SAM" id="SignalP"/>
    </source>
</evidence>
<gene>
    <name evidence="8" type="ORF">METBIDRAFT_78695</name>
</gene>
<keyword evidence="3" id="KW-0256">Endoplasmic reticulum</keyword>
<feature type="domain" description="MRH" evidence="7">
    <location>
        <begin position="369"/>
        <end position="476"/>
    </location>
</feature>
<comment type="caution">
    <text evidence="8">The sequence shown here is derived from an EMBL/GenBank/DDBJ whole genome shotgun (WGS) entry which is preliminary data.</text>
</comment>
<dbReference type="SUPFAM" id="SSF50911">
    <property type="entry name" value="Mannose 6-phosphate receptor domain"/>
    <property type="match status" value="1"/>
</dbReference>
<evidence type="ECO:0000313" key="9">
    <source>
        <dbReference type="Proteomes" id="UP000092555"/>
    </source>
</evidence>
<sequence>MLPNKVLLGFIPVAFADILGVSPEKQALYTPNEQSKWHCLLDPTIELLFEQINDDFCDCPDGSDEPGTNACEFTKDLPKYFYCANEGYREAYIENFKLNDGVCDYDICCDGSDEYKSGACPNVCDQVKTQFDDFLKVKKATVEEALETKKELEHKAHKLKQQLVDNAKALEIEISRDETRLAAFKEELEQNTSAGDERDDAGTSAIDTFVLEHSRKLKGRFLQFEEYARRNNEKIRNLEAMLHNLLENYNPNFNDQAVKLAVSSFADYVSNKPEDEGVPSMNLSEFSLDQIPQICHSSETNLQNVVHESLNSFQRLYMGFRTVLGLMEPSSNENKVSAPPSEKAEQLSTEIKKLEATLQQKNSEKSIYIDGLNTDYGEGDIYRAVKGQWVHKKIGEYNYKLGFLDSLYQDNTLIGRFYGLHGNSMHFAKGSKCWNGPQRSAQVDMICAPRHELISVSEPEKCQYKFLMGSPLACKNITDEEIAAEFKVDHALLNI</sequence>
<keyword evidence="4" id="KW-1015">Disulfide bond</keyword>
<dbReference type="InterPro" id="IPR036607">
    <property type="entry name" value="PRKCSH"/>
</dbReference>
<dbReference type="GO" id="GO:0006491">
    <property type="term" value="P:N-glycan processing"/>
    <property type="evidence" value="ECO:0007669"/>
    <property type="project" value="TreeGrafter"/>
</dbReference>
<organism evidence="8 9">
    <name type="scientific">Metschnikowia bicuspidata var. bicuspidata NRRL YB-4993</name>
    <dbReference type="NCBI Taxonomy" id="869754"/>
    <lineage>
        <taxon>Eukaryota</taxon>
        <taxon>Fungi</taxon>
        <taxon>Dikarya</taxon>
        <taxon>Ascomycota</taxon>
        <taxon>Saccharomycotina</taxon>
        <taxon>Pichiomycetes</taxon>
        <taxon>Metschnikowiaceae</taxon>
        <taxon>Metschnikowia</taxon>
    </lineage>
</organism>
<dbReference type="Gene3D" id="2.70.130.10">
    <property type="entry name" value="Mannose-6-phosphate receptor binding domain"/>
    <property type="match status" value="1"/>
</dbReference>
<keyword evidence="2 6" id="KW-0732">Signal</keyword>
<name>A0A1A0H8P1_9ASCO</name>
<protein>
    <recommendedName>
        <fullName evidence="1">Glucosidase 2 subunit beta</fullName>
    </recommendedName>
</protein>
<dbReference type="InterPro" id="IPR044865">
    <property type="entry name" value="MRH_dom"/>
</dbReference>
<dbReference type="InterPro" id="IPR039794">
    <property type="entry name" value="Gtb1-like"/>
</dbReference>
<evidence type="ECO:0000256" key="3">
    <source>
        <dbReference type="ARBA" id="ARBA00022824"/>
    </source>
</evidence>
<dbReference type="Pfam" id="PF13015">
    <property type="entry name" value="PRKCSH_1"/>
    <property type="match status" value="1"/>
</dbReference>
<evidence type="ECO:0000256" key="2">
    <source>
        <dbReference type="ARBA" id="ARBA00022729"/>
    </source>
</evidence>
<keyword evidence="9" id="KW-1185">Reference proteome</keyword>
<proteinExistence type="predicted"/>
<dbReference type="Proteomes" id="UP000092555">
    <property type="component" value="Unassembled WGS sequence"/>
</dbReference>
<dbReference type="InterPro" id="IPR009011">
    <property type="entry name" value="Man6P_isomerase_rcpt-bd_dom_sf"/>
</dbReference>
<accession>A0A1A0H8P1</accession>
<dbReference type="PROSITE" id="PS51914">
    <property type="entry name" value="MRH"/>
    <property type="match status" value="1"/>
</dbReference>
<dbReference type="InterPro" id="IPR028146">
    <property type="entry name" value="PRKCSH_N"/>
</dbReference>
<keyword evidence="5" id="KW-0175">Coiled coil</keyword>
<dbReference type="GO" id="GO:0017177">
    <property type="term" value="C:glucosidase II complex"/>
    <property type="evidence" value="ECO:0007669"/>
    <property type="project" value="TreeGrafter"/>
</dbReference>
<dbReference type="AlphaFoldDB" id="A0A1A0H8P1"/>
<dbReference type="RefSeq" id="XP_018710774.1">
    <property type="nucleotide sequence ID" value="XM_018858921.1"/>
</dbReference>
<evidence type="ECO:0000256" key="5">
    <source>
        <dbReference type="SAM" id="Coils"/>
    </source>
</evidence>
<reference evidence="8 9" key="1">
    <citation type="submission" date="2016-05" db="EMBL/GenBank/DDBJ databases">
        <title>Comparative genomics of biotechnologically important yeasts.</title>
        <authorList>
            <consortium name="DOE Joint Genome Institute"/>
            <person name="Riley R."/>
            <person name="Haridas S."/>
            <person name="Wolfe K.H."/>
            <person name="Lopes M.R."/>
            <person name="Hittinger C.T."/>
            <person name="Goker M."/>
            <person name="Salamov A."/>
            <person name="Wisecaver J."/>
            <person name="Long T.M."/>
            <person name="Aerts A.L."/>
            <person name="Barry K."/>
            <person name="Choi C."/>
            <person name="Clum A."/>
            <person name="Coughlan A.Y."/>
            <person name="Deshpande S."/>
            <person name="Douglass A.P."/>
            <person name="Hanson S.J."/>
            <person name="Klenk H.-P."/>
            <person name="LaButti K."/>
            <person name="Lapidus A."/>
            <person name="Lindquist E."/>
            <person name="Lipzen A."/>
            <person name="Meier-kolthoff J.P."/>
            <person name="Ohm R.A."/>
            <person name="Otillar R.P."/>
            <person name="Pangilinan J."/>
            <person name="Peng Y."/>
            <person name="Rokas A."/>
            <person name="Rosa C.A."/>
            <person name="Scheuner C."/>
            <person name="Sibirny A.A."/>
            <person name="Slot J.C."/>
            <person name="Stielow J.B."/>
            <person name="Sun H."/>
            <person name="Kurtzman C.P."/>
            <person name="Blackwell M."/>
            <person name="Grigoriev I.V."/>
            <person name="Jeffries T.W."/>
        </authorList>
    </citation>
    <scope>NUCLEOTIDE SEQUENCE [LARGE SCALE GENOMIC DNA]</scope>
    <source>
        <strain evidence="8 9">NRRL YB-4993</strain>
    </source>
</reference>
<feature type="signal peptide" evidence="6">
    <location>
        <begin position="1"/>
        <end position="16"/>
    </location>
</feature>
<dbReference type="EMBL" id="LXTC01000004">
    <property type="protein sequence ID" value="OBA20252.1"/>
    <property type="molecule type" value="Genomic_DNA"/>
</dbReference>
<dbReference type="OrthoDB" id="28322at2759"/>
<feature type="chain" id="PRO_5008291689" description="Glucosidase 2 subunit beta" evidence="6">
    <location>
        <begin position="17"/>
        <end position="495"/>
    </location>
</feature>
<dbReference type="STRING" id="869754.A0A1A0H8P1"/>
<dbReference type="Pfam" id="PF12999">
    <property type="entry name" value="PRKCSH-like"/>
    <property type="match status" value="1"/>
</dbReference>
<evidence type="ECO:0000259" key="7">
    <source>
        <dbReference type="PROSITE" id="PS51914"/>
    </source>
</evidence>
<evidence type="ECO:0000256" key="4">
    <source>
        <dbReference type="ARBA" id="ARBA00023157"/>
    </source>
</evidence>
<dbReference type="PANTHER" id="PTHR12630">
    <property type="entry name" value="N-LINKED OLIGOSACCHARIDE PROCESSING"/>
    <property type="match status" value="1"/>
</dbReference>
<evidence type="ECO:0000313" key="8">
    <source>
        <dbReference type="EMBL" id="OBA20252.1"/>
    </source>
</evidence>
<dbReference type="GeneID" id="30031897"/>
<feature type="coiled-coil region" evidence="5">
    <location>
        <begin position="135"/>
        <end position="187"/>
    </location>
</feature>
<dbReference type="PANTHER" id="PTHR12630:SF1">
    <property type="entry name" value="GLUCOSIDASE 2 SUBUNIT BETA"/>
    <property type="match status" value="1"/>
</dbReference>